<feature type="domain" description="Transposase InsH N-terminal" evidence="2">
    <location>
        <begin position="16"/>
        <end position="111"/>
    </location>
</feature>
<feature type="compositionally biased region" description="Polar residues" evidence="1">
    <location>
        <begin position="509"/>
        <end position="527"/>
    </location>
</feature>
<dbReference type="Pfam" id="PF13751">
    <property type="entry name" value="DDE_Tnp_1_6"/>
    <property type="match status" value="1"/>
</dbReference>
<dbReference type="InterPro" id="IPR047629">
    <property type="entry name" value="IS1182_transpos"/>
</dbReference>
<feature type="region of interest" description="Disordered" evidence="1">
    <location>
        <begin position="507"/>
        <end position="579"/>
    </location>
</feature>
<dbReference type="PANTHER" id="PTHR33408">
    <property type="entry name" value="TRANSPOSASE"/>
    <property type="match status" value="1"/>
</dbReference>
<feature type="compositionally biased region" description="Low complexity" evidence="1">
    <location>
        <begin position="541"/>
        <end position="558"/>
    </location>
</feature>
<feature type="domain" description="Transposase DDE" evidence="3">
    <location>
        <begin position="345"/>
        <end position="466"/>
    </location>
</feature>
<organism evidence="4 5">
    <name type="scientific">Hymenobacter psychrophilus</name>
    <dbReference type="NCBI Taxonomy" id="651662"/>
    <lineage>
        <taxon>Bacteria</taxon>
        <taxon>Pseudomonadati</taxon>
        <taxon>Bacteroidota</taxon>
        <taxon>Cytophagia</taxon>
        <taxon>Cytophagales</taxon>
        <taxon>Hymenobacteraceae</taxon>
        <taxon>Hymenobacter</taxon>
    </lineage>
</organism>
<dbReference type="AlphaFoldDB" id="A0A1H3PJ12"/>
<dbReference type="InterPro" id="IPR025668">
    <property type="entry name" value="Tnp_DDE_dom"/>
</dbReference>
<evidence type="ECO:0000313" key="4">
    <source>
        <dbReference type="EMBL" id="SDZ00943.1"/>
    </source>
</evidence>
<dbReference type="STRING" id="651662.SAMN04488069_1344"/>
<dbReference type="EMBL" id="FNOV01000034">
    <property type="protein sequence ID" value="SDZ00943.1"/>
    <property type="molecule type" value="Genomic_DNA"/>
</dbReference>
<evidence type="ECO:0000259" key="3">
    <source>
        <dbReference type="Pfam" id="PF13751"/>
    </source>
</evidence>
<dbReference type="InterPro" id="IPR008490">
    <property type="entry name" value="Transposase_InsH_N"/>
</dbReference>
<dbReference type="RefSeq" id="WP_092744015.1">
    <property type="nucleotide sequence ID" value="NZ_FNOV01000034.1"/>
</dbReference>
<dbReference type="Proteomes" id="UP000199249">
    <property type="component" value="Unassembled WGS sequence"/>
</dbReference>
<gene>
    <name evidence="4" type="ORF">SAMN04488069_1344</name>
</gene>
<proteinExistence type="predicted"/>
<accession>A0A1H3PJ12</accession>
<dbReference type="Pfam" id="PF05598">
    <property type="entry name" value="DUF772"/>
    <property type="match status" value="1"/>
</dbReference>
<feature type="region of interest" description="Disordered" evidence="1">
    <location>
        <begin position="202"/>
        <end position="231"/>
    </location>
</feature>
<evidence type="ECO:0000313" key="5">
    <source>
        <dbReference type="Proteomes" id="UP000199249"/>
    </source>
</evidence>
<evidence type="ECO:0000259" key="2">
    <source>
        <dbReference type="Pfam" id="PF05598"/>
    </source>
</evidence>
<sequence>MQGKKQFTDQVVTHFRLSERVPSHNLYRRLDELLDLDFLYEETHALYSHTGQPSLDPVVFFKLLLVGCLENITSDRRLLAHCALRLDILLFLGYELDQELPWHSTVSRTRQLYPAALFEHLFDRVFGLCVAQGIVKGDTQAVDSAPIKANASLDSVREKQAPAQLPPFSVVGREPATVAPPPAPVRSAPAHQLRYEATRQAKRQREPGALGAHHTQARLLSNKTHYSPTDPDARISVKPGKARALNYLCSLAVDTAYGVISHMQADLADTRDSRYLPTIVQQVQQRLARNELQLQDLVADTGYSNGFNYALLENSGVTPWIPVFGAYKPAVEGFTYHETTDEYRCRADKPLPFRKYRLSADGNWLKHYRAFYQDCQHCPFKTSCVPSADHKQLNRSAFDAAYHRAWHRQRSRQGQHMRRVRQRTVEPVFGHLLHQYGLRRINVRGQAGAQKSMLLAAIGYNLKKLLRYRPAQTMRLAITLPRPPAPPPPAPALRWQSRRKWRNAKRQLFTPTPNQSSATATSVQETLRSPRGEALLRASKGTQPAAGARSAAPSGSTAHMLGHSTAQTSRWNKQAEFNL</sequence>
<reference evidence="5" key="1">
    <citation type="submission" date="2016-10" db="EMBL/GenBank/DDBJ databases">
        <authorList>
            <person name="Varghese N."/>
            <person name="Submissions S."/>
        </authorList>
    </citation>
    <scope>NUCLEOTIDE SEQUENCE [LARGE SCALE GENOMIC DNA]</scope>
    <source>
        <strain evidence="5">CGMCC 1.8975</strain>
    </source>
</reference>
<protein>
    <submittedName>
        <fullName evidence="4">Transposase</fullName>
    </submittedName>
</protein>
<name>A0A1H3PJ12_9BACT</name>
<dbReference type="OrthoDB" id="1454687at2"/>
<evidence type="ECO:0000256" key="1">
    <source>
        <dbReference type="SAM" id="MobiDB-lite"/>
    </source>
</evidence>
<keyword evidence="5" id="KW-1185">Reference proteome</keyword>
<feature type="compositionally biased region" description="Polar residues" evidence="1">
    <location>
        <begin position="218"/>
        <end position="227"/>
    </location>
</feature>
<dbReference type="PANTHER" id="PTHR33408:SF4">
    <property type="entry name" value="TRANSPOSASE DDE DOMAIN-CONTAINING PROTEIN"/>
    <property type="match status" value="1"/>
</dbReference>
<dbReference type="NCBIfam" id="NF033551">
    <property type="entry name" value="transpos_IS1182"/>
    <property type="match status" value="1"/>
</dbReference>
<feature type="compositionally biased region" description="Polar residues" evidence="1">
    <location>
        <begin position="564"/>
        <end position="579"/>
    </location>
</feature>